<protein>
    <recommendedName>
        <fullName evidence="2">Glyoxalase-like domain-containing protein</fullName>
    </recommendedName>
</protein>
<dbReference type="PANTHER" id="PTHR43048">
    <property type="entry name" value="METHYLMALONYL-COA EPIMERASE"/>
    <property type="match status" value="1"/>
</dbReference>
<feature type="domain" description="Glyoxalase-like" evidence="2">
    <location>
        <begin position="181"/>
        <end position="280"/>
    </location>
</feature>
<accession>A0A1X1WI42</accession>
<organism evidence="3 4">
    <name type="scientific">Mycolicibacterium iranicum</name>
    <name type="common">Mycobacterium iranicum</name>
    <dbReference type="NCBI Taxonomy" id="912594"/>
    <lineage>
        <taxon>Bacteria</taxon>
        <taxon>Bacillati</taxon>
        <taxon>Actinomycetota</taxon>
        <taxon>Actinomycetes</taxon>
        <taxon>Mycobacteriales</taxon>
        <taxon>Mycobacteriaceae</taxon>
        <taxon>Mycolicibacterium</taxon>
    </lineage>
</organism>
<proteinExistence type="predicted"/>
<gene>
    <name evidence="3" type="ORF">AWC12_19145</name>
</gene>
<comment type="caution">
    <text evidence="3">The sequence shown here is derived from an EMBL/GenBank/DDBJ whole genome shotgun (WGS) entry which is preliminary data.</text>
</comment>
<dbReference type="PANTHER" id="PTHR43048:SF3">
    <property type="entry name" value="METHYLMALONYL-COA EPIMERASE, MITOCHONDRIAL"/>
    <property type="match status" value="1"/>
</dbReference>
<dbReference type="InterPro" id="IPR051785">
    <property type="entry name" value="MMCE/EMCE_epimerase"/>
</dbReference>
<sequence>MIQIGRQWHVNHVVDDYRLVTDWYRDVFGAVDIFADDWLEPEKRWASMVTIADLAVDVMAPAAEGADLPLGKFPNRFGPHLHAAAYFVNSPPVDVYDALTAAGVRCFGLAGSGREALAAKPMSPVFTHPKDTAGQLEFMPFTESKPGPLGVPGKWDDPRFRAGWSNEPWRDHPLALTGWRVGVVVRELDPATDVYTALGAHVTEDERSTAAHRRLLTFGTNTLVELIAPHSEDTVAGRDLAANGEIMHACVFETADLAAAESHLVEHGVGIAERDGQRLTADPKTCHGAVIEFVGCA</sequence>
<evidence type="ECO:0000256" key="1">
    <source>
        <dbReference type="ARBA" id="ARBA00022723"/>
    </source>
</evidence>
<evidence type="ECO:0000313" key="4">
    <source>
        <dbReference type="Proteomes" id="UP000193622"/>
    </source>
</evidence>
<dbReference type="EMBL" id="LQPC01000037">
    <property type="protein sequence ID" value="ORV86200.1"/>
    <property type="molecule type" value="Genomic_DNA"/>
</dbReference>
<name>A0A1X1WI42_MYCIR</name>
<dbReference type="SUPFAM" id="SSF54593">
    <property type="entry name" value="Glyoxalase/Bleomycin resistance protein/Dihydroxybiphenyl dioxygenase"/>
    <property type="match status" value="2"/>
</dbReference>
<dbReference type="AlphaFoldDB" id="A0A1X1WI42"/>
<dbReference type="GO" id="GO:0004493">
    <property type="term" value="F:methylmalonyl-CoA epimerase activity"/>
    <property type="evidence" value="ECO:0007669"/>
    <property type="project" value="TreeGrafter"/>
</dbReference>
<dbReference type="RefSeq" id="WP_085176149.1">
    <property type="nucleotide sequence ID" value="NZ_LQPC01000037.1"/>
</dbReference>
<dbReference type="InterPro" id="IPR025870">
    <property type="entry name" value="Glyoxalase-like_dom"/>
</dbReference>
<dbReference type="Pfam" id="PF13468">
    <property type="entry name" value="Glyoxalase_3"/>
    <property type="match status" value="1"/>
</dbReference>
<evidence type="ECO:0000259" key="2">
    <source>
        <dbReference type="Pfam" id="PF13468"/>
    </source>
</evidence>
<keyword evidence="1" id="KW-0479">Metal-binding</keyword>
<evidence type="ECO:0000313" key="3">
    <source>
        <dbReference type="EMBL" id="ORV86200.1"/>
    </source>
</evidence>
<dbReference type="GO" id="GO:0046491">
    <property type="term" value="P:L-methylmalonyl-CoA metabolic process"/>
    <property type="evidence" value="ECO:0007669"/>
    <property type="project" value="TreeGrafter"/>
</dbReference>
<dbReference type="GO" id="GO:0046872">
    <property type="term" value="F:metal ion binding"/>
    <property type="evidence" value="ECO:0007669"/>
    <property type="project" value="UniProtKB-KW"/>
</dbReference>
<dbReference type="Proteomes" id="UP000193622">
    <property type="component" value="Unassembled WGS sequence"/>
</dbReference>
<dbReference type="Gene3D" id="3.10.180.10">
    <property type="entry name" value="2,3-Dihydroxybiphenyl 1,2-Dioxygenase, domain 1"/>
    <property type="match status" value="2"/>
</dbReference>
<reference evidence="3 4" key="1">
    <citation type="submission" date="2016-01" db="EMBL/GenBank/DDBJ databases">
        <title>The new phylogeny of the genus Mycobacterium.</title>
        <authorList>
            <person name="Tarcisio F."/>
            <person name="Conor M."/>
            <person name="Antonella G."/>
            <person name="Elisabetta G."/>
            <person name="Giulia F.S."/>
            <person name="Sara T."/>
            <person name="Anna F."/>
            <person name="Clotilde B."/>
            <person name="Roberto B."/>
            <person name="Veronica D.S."/>
            <person name="Fabio R."/>
            <person name="Monica P."/>
            <person name="Olivier J."/>
            <person name="Enrico T."/>
            <person name="Nicola S."/>
        </authorList>
    </citation>
    <scope>NUCLEOTIDE SEQUENCE [LARGE SCALE GENOMIC DNA]</scope>
    <source>
        <strain evidence="3 4">DSM 45541</strain>
    </source>
</reference>
<dbReference type="InterPro" id="IPR029068">
    <property type="entry name" value="Glyas_Bleomycin-R_OHBP_Dase"/>
</dbReference>